<comment type="cofactor">
    <cofactor evidence="1">
        <name>[4Fe-4S] cluster</name>
        <dbReference type="ChEBI" id="CHEBI:49883"/>
    </cofactor>
</comment>
<comment type="function">
    <text evidence="2">Ferredoxins are iron-sulfur proteins that transfer electrons in a wide variety of metabolic reactions.</text>
</comment>
<name>A0A1E5G0X7_9FIRM</name>
<organism evidence="9 10">
    <name type="scientific">Desulfuribacillus alkaliarsenatis</name>
    <dbReference type="NCBI Taxonomy" id="766136"/>
    <lineage>
        <taxon>Bacteria</taxon>
        <taxon>Bacillati</taxon>
        <taxon>Bacillota</taxon>
        <taxon>Desulfuribacillia</taxon>
        <taxon>Desulfuribacillales</taxon>
        <taxon>Desulfuribacillaceae</taxon>
        <taxon>Desulfuribacillus</taxon>
    </lineage>
</organism>
<evidence type="ECO:0000259" key="8">
    <source>
        <dbReference type="PROSITE" id="PS51379"/>
    </source>
</evidence>
<dbReference type="Pfam" id="PF13237">
    <property type="entry name" value="Fer4_10"/>
    <property type="match status" value="1"/>
</dbReference>
<dbReference type="GO" id="GO:0046872">
    <property type="term" value="F:metal ion binding"/>
    <property type="evidence" value="ECO:0007669"/>
    <property type="project" value="UniProtKB-KW"/>
</dbReference>
<evidence type="ECO:0000256" key="4">
    <source>
        <dbReference type="ARBA" id="ARBA00022723"/>
    </source>
</evidence>
<feature type="compositionally biased region" description="Basic and acidic residues" evidence="7">
    <location>
        <begin position="213"/>
        <end position="231"/>
    </location>
</feature>
<dbReference type="STRING" id="766136.BHF68_07375"/>
<evidence type="ECO:0000256" key="1">
    <source>
        <dbReference type="ARBA" id="ARBA00001966"/>
    </source>
</evidence>
<dbReference type="AlphaFoldDB" id="A0A1E5G0X7"/>
<feature type="domain" description="4Fe-4S ferredoxin-type" evidence="8">
    <location>
        <begin position="47"/>
        <end position="76"/>
    </location>
</feature>
<evidence type="ECO:0000256" key="2">
    <source>
        <dbReference type="ARBA" id="ARBA00003532"/>
    </source>
</evidence>
<keyword evidence="6" id="KW-0411">Iron-sulfur</keyword>
<feature type="domain" description="4Fe-4S ferredoxin-type" evidence="8">
    <location>
        <begin position="278"/>
        <end position="308"/>
    </location>
</feature>
<evidence type="ECO:0000256" key="5">
    <source>
        <dbReference type="ARBA" id="ARBA00023004"/>
    </source>
</evidence>
<reference evidence="9 10" key="1">
    <citation type="submission" date="2016-09" db="EMBL/GenBank/DDBJ databases">
        <title>Draft genome sequence for the type strain of Desulfuribacillus alkaliarsenatis AHT28, an obligately anaerobic, sulfidogenic bacterium isolated from Russian soda lake sediments.</title>
        <authorList>
            <person name="Abin C.A."/>
            <person name="Hollibaugh J.T."/>
        </authorList>
    </citation>
    <scope>NUCLEOTIDE SEQUENCE [LARGE SCALE GENOMIC DNA]</scope>
    <source>
        <strain evidence="9 10">AHT28</strain>
    </source>
</reference>
<accession>A0A1E5G0X7</accession>
<evidence type="ECO:0000313" key="9">
    <source>
        <dbReference type="EMBL" id="OEF96470.1"/>
    </source>
</evidence>
<evidence type="ECO:0000313" key="10">
    <source>
        <dbReference type="Proteomes" id="UP000094296"/>
    </source>
</evidence>
<dbReference type="InterPro" id="IPR050157">
    <property type="entry name" value="PSI_iron-sulfur_center"/>
</dbReference>
<feature type="region of interest" description="Disordered" evidence="7">
    <location>
        <begin position="212"/>
        <end position="231"/>
    </location>
</feature>
<protein>
    <recommendedName>
        <fullName evidence="8">4Fe-4S ferredoxin-type domain-containing protein</fullName>
    </recommendedName>
</protein>
<dbReference type="RefSeq" id="WP_069643479.1">
    <property type="nucleotide sequence ID" value="NZ_MIJE01000031.1"/>
</dbReference>
<dbReference type="PANTHER" id="PTHR24960">
    <property type="entry name" value="PHOTOSYSTEM I IRON-SULFUR CENTER-RELATED"/>
    <property type="match status" value="1"/>
</dbReference>
<sequence>MKHIREWLDLPVIEIDHSQCLNNKSTRKTCEKCVLVCPVTALKMNDKELSLKESLCIDCTACVSACPNLTIDYAPKPYTKTINEITAYPGADITCNQFAKYQKGIKIPCYLSLDLPMLLHYYRTLARYNKKKGIESDDKLVLELYIGSCEQCKYKEHLDIYKHIDTIENWCEELKIPITIKLTKEADKFTDKQSPAVSGISRRSLFKSLGFSRDTDSSKDNANEQADKKKDKKDKKIEADFLSYKQKNDYKRRLVEKGLKLIRRKGIHSDNKLMPASHFALINKTEACKKCDVCMRICPTEALEWIDGEDLATLYFYPQKCIACGRCQICPEGSISLKTLDTNTYHNQDSITLIELAIKKCDDCGEAFKAESDNLDQRVCKLCELKDEKKRALFDSL</sequence>
<dbReference type="PROSITE" id="PS51379">
    <property type="entry name" value="4FE4S_FER_2"/>
    <property type="match status" value="3"/>
</dbReference>
<feature type="domain" description="4Fe-4S ferredoxin-type" evidence="8">
    <location>
        <begin position="312"/>
        <end position="340"/>
    </location>
</feature>
<evidence type="ECO:0000256" key="3">
    <source>
        <dbReference type="ARBA" id="ARBA00022485"/>
    </source>
</evidence>
<dbReference type="PROSITE" id="PS00198">
    <property type="entry name" value="4FE4S_FER_1"/>
    <property type="match status" value="2"/>
</dbReference>
<dbReference type="InterPro" id="IPR017900">
    <property type="entry name" value="4Fe4S_Fe_S_CS"/>
</dbReference>
<keyword evidence="4" id="KW-0479">Metal-binding</keyword>
<dbReference type="SUPFAM" id="SSF54862">
    <property type="entry name" value="4Fe-4S ferredoxins"/>
    <property type="match status" value="2"/>
</dbReference>
<dbReference type="Proteomes" id="UP000094296">
    <property type="component" value="Unassembled WGS sequence"/>
</dbReference>
<evidence type="ECO:0000256" key="7">
    <source>
        <dbReference type="SAM" id="MobiDB-lite"/>
    </source>
</evidence>
<dbReference type="OrthoDB" id="9798098at2"/>
<dbReference type="EMBL" id="MIJE01000031">
    <property type="protein sequence ID" value="OEF96470.1"/>
    <property type="molecule type" value="Genomic_DNA"/>
</dbReference>
<dbReference type="Gene3D" id="3.30.70.20">
    <property type="match status" value="2"/>
</dbReference>
<keyword evidence="3" id="KW-0004">4Fe-4S</keyword>
<evidence type="ECO:0000256" key="6">
    <source>
        <dbReference type="ARBA" id="ARBA00023014"/>
    </source>
</evidence>
<dbReference type="GO" id="GO:0051539">
    <property type="term" value="F:4 iron, 4 sulfur cluster binding"/>
    <property type="evidence" value="ECO:0007669"/>
    <property type="project" value="UniProtKB-KW"/>
</dbReference>
<dbReference type="PANTHER" id="PTHR24960:SF79">
    <property type="entry name" value="PHOTOSYSTEM I IRON-SULFUR CENTER"/>
    <property type="match status" value="1"/>
</dbReference>
<gene>
    <name evidence="9" type="ORF">BHF68_07375</name>
</gene>
<dbReference type="InterPro" id="IPR017896">
    <property type="entry name" value="4Fe4S_Fe-S-bd"/>
</dbReference>
<proteinExistence type="predicted"/>
<comment type="caution">
    <text evidence="9">The sequence shown here is derived from an EMBL/GenBank/DDBJ whole genome shotgun (WGS) entry which is preliminary data.</text>
</comment>
<keyword evidence="5" id="KW-0408">Iron</keyword>
<keyword evidence="10" id="KW-1185">Reference proteome</keyword>